<keyword evidence="4" id="KW-1185">Reference proteome</keyword>
<dbReference type="Pfam" id="PF12799">
    <property type="entry name" value="LRR_4"/>
    <property type="match status" value="1"/>
</dbReference>
<sequence length="580" mass="65850">MKKNYEQHEAERLTKLEMGEITKLVSSDPSFVSNGMITEDIKYYISLKELKLSGVDLKTLDGEVLPKSLEKINCRDNQITSLQNMTKLTNLKSLNVSDNPLKYVGELPLLNSLKMKFCPFCDIKNVIRTLYTMTTLTTLSLPKSLILEPLEPAMIMELLTLQRVPNKFLKAEIKFYKKILQTKIPSILDSDVYIRILILYLPLLIKFDDETIDYKARQLIAETVKAEFSLESAVIPNLFFFNRNKTEASSRDLTDYVASTYVFGDTHFDKIFNGHDDIRQFEFNPHVPSTLLVGKMSGELFIGNTETNNIQNVISPFTSPAFGICWNPRNDLKNTCVLGSRDGQLAFFDFDRKNDAVLVKDDFQHITSVHINSTSTRIITSGHENTVNLLDYTTATILRIFGNLHRENVNVAKFGNTSPDLFTTCSFDSTACVWDLRTDCVNPVIQYDSEAPLITTIFSPDDRSVLIAGVDNYVVDVDLRSVRGVAMKLERRWSVEDFSRAYYCNGGSAVVVSHTNEDVLHVCRKYDGKRIVDCVLDSSEQTPDIAFLTVRSDPFKDFNFVALTMSEFVDTMNLYQCTLI</sequence>
<dbReference type="SUPFAM" id="SSF52075">
    <property type="entry name" value="Outer arm dynein light chain 1"/>
    <property type="match status" value="1"/>
</dbReference>
<dbReference type="InterPro" id="IPR001611">
    <property type="entry name" value="Leu-rich_rpt"/>
</dbReference>
<evidence type="ECO:0000256" key="1">
    <source>
        <dbReference type="ARBA" id="ARBA00022614"/>
    </source>
</evidence>
<dbReference type="PANTHER" id="PTHR47201:SF1">
    <property type="entry name" value="PROTEIN DWD HYPERSENSITIVE TO UV-B 1"/>
    <property type="match status" value="1"/>
</dbReference>
<dbReference type="SMART" id="SM00320">
    <property type="entry name" value="WD40"/>
    <property type="match status" value="4"/>
</dbReference>
<dbReference type="InterPro" id="IPR001680">
    <property type="entry name" value="WD40_rpt"/>
</dbReference>
<proteinExistence type="predicted"/>
<dbReference type="SUPFAM" id="SSF50978">
    <property type="entry name" value="WD40 repeat-like"/>
    <property type="match status" value="1"/>
</dbReference>
<dbReference type="GO" id="GO:0080008">
    <property type="term" value="C:Cul4-RING E3 ubiquitin ligase complex"/>
    <property type="evidence" value="ECO:0007669"/>
    <property type="project" value="InterPro"/>
</dbReference>
<dbReference type="InterPro" id="IPR032675">
    <property type="entry name" value="LRR_dom_sf"/>
</dbReference>
<evidence type="ECO:0000313" key="4">
    <source>
        <dbReference type="Proteomes" id="UP000014680"/>
    </source>
</evidence>
<organism evidence="3 4">
    <name type="scientific">Entamoeba invadens IP1</name>
    <dbReference type="NCBI Taxonomy" id="370355"/>
    <lineage>
        <taxon>Eukaryota</taxon>
        <taxon>Amoebozoa</taxon>
        <taxon>Evosea</taxon>
        <taxon>Archamoebae</taxon>
        <taxon>Mastigamoebida</taxon>
        <taxon>Entamoebidae</taxon>
        <taxon>Entamoeba</taxon>
    </lineage>
</organism>
<dbReference type="EMBL" id="KB207226">
    <property type="protein sequence ID" value="ELP83823.1"/>
    <property type="molecule type" value="Genomic_DNA"/>
</dbReference>
<dbReference type="GeneID" id="14882838"/>
<evidence type="ECO:0000313" key="3">
    <source>
        <dbReference type="EMBL" id="ELP83823.1"/>
    </source>
</evidence>
<dbReference type="InterPro" id="IPR015943">
    <property type="entry name" value="WD40/YVTN_repeat-like_dom_sf"/>
</dbReference>
<dbReference type="InterPro" id="IPR025875">
    <property type="entry name" value="Leu-rich_rpt_4"/>
</dbReference>
<dbReference type="Proteomes" id="UP000014680">
    <property type="component" value="Unassembled WGS sequence"/>
</dbReference>
<keyword evidence="1" id="KW-0433">Leucine-rich repeat</keyword>
<name>A0A0A1TWX4_ENTIV</name>
<dbReference type="OrthoDB" id="20669at2759"/>
<dbReference type="PROSITE" id="PS51450">
    <property type="entry name" value="LRR"/>
    <property type="match status" value="2"/>
</dbReference>
<gene>
    <name evidence="3" type="ORF">EIN_197360</name>
</gene>
<accession>A0A0A1TWX4</accession>
<dbReference type="Gene3D" id="2.130.10.10">
    <property type="entry name" value="YVTN repeat-like/Quinoprotein amine dehydrogenase"/>
    <property type="match status" value="1"/>
</dbReference>
<reference evidence="3 4" key="1">
    <citation type="submission" date="2012-10" db="EMBL/GenBank/DDBJ databases">
        <authorList>
            <person name="Zafar N."/>
            <person name="Inman J."/>
            <person name="Hall N."/>
            <person name="Lorenzi H."/>
            <person name="Caler E."/>
        </authorList>
    </citation>
    <scope>NUCLEOTIDE SEQUENCE [LARGE SCALE GENOMIC DNA]</scope>
    <source>
        <strain evidence="3 4">IP1</strain>
    </source>
</reference>
<dbReference type="OMA" id="CDNINHQ"/>
<dbReference type="InterPro" id="IPR046377">
    <property type="entry name" value="DHU1"/>
</dbReference>
<dbReference type="GO" id="GO:0071493">
    <property type="term" value="P:cellular response to UV-B"/>
    <property type="evidence" value="ECO:0007669"/>
    <property type="project" value="InterPro"/>
</dbReference>
<keyword evidence="2" id="KW-0677">Repeat</keyword>
<dbReference type="KEGG" id="eiv:EIN_197360"/>
<dbReference type="AlphaFoldDB" id="A0A0A1TWX4"/>
<dbReference type="PANTHER" id="PTHR47201">
    <property type="entry name" value="BNAC09G30780D PROTEIN"/>
    <property type="match status" value="1"/>
</dbReference>
<dbReference type="RefSeq" id="XP_004183169.1">
    <property type="nucleotide sequence ID" value="XM_004183121.1"/>
</dbReference>
<dbReference type="InterPro" id="IPR036322">
    <property type="entry name" value="WD40_repeat_dom_sf"/>
</dbReference>
<evidence type="ECO:0000256" key="2">
    <source>
        <dbReference type="ARBA" id="ARBA00022737"/>
    </source>
</evidence>
<dbReference type="VEuPathDB" id="AmoebaDB:EIN_197360"/>
<dbReference type="Gene3D" id="3.80.10.10">
    <property type="entry name" value="Ribonuclease Inhibitor"/>
    <property type="match status" value="1"/>
</dbReference>
<protein>
    <submittedName>
        <fullName evidence="3">WD-repeat protein, putative</fullName>
    </submittedName>
</protein>